<dbReference type="AlphaFoldDB" id="A0A9P6CPY6"/>
<protein>
    <submittedName>
        <fullName evidence="2">Uncharacterized protein</fullName>
    </submittedName>
</protein>
<name>A0A9P6CPY6_9AGAR</name>
<accession>A0A9P6CPY6</accession>
<gene>
    <name evidence="2" type="ORF">BDZ94DRAFT_1247177</name>
</gene>
<comment type="caution">
    <text evidence="2">The sequence shown here is derived from an EMBL/GenBank/DDBJ whole genome shotgun (WGS) entry which is preliminary data.</text>
</comment>
<feature type="compositionally biased region" description="Low complexity" evidence="1">
    <location>
        <begin position="167"/>
        <end position="181"/>
    </location>
</feature>
<dbReference type="OrthoDB" id="3253876at2759"/>
<proteinExistence type="predicted"/>
<dbReference type="Proteomes" id="UP000807353">
    <property type="component" value="Unassembled WGS sequence"/>
</dbReference>
<sequence>MYSNGYGGPEITNNPFIDDPSHPQTRFPDLNHPSSPPNGGQYTQWLQHDMGQNNTGYPGQQSNLYQPPPYQQPQPQQYSSMYGQQQAGYLSSGAPGAIPQATGMPFQPTSSFGQQLAANMSGSSYAYLHGQTSGQQPYTVAQQTQNNPGYIAQFDPYASIGQGWDGQTHQTQSQPPQNSTSGIYLTTPSSGNLHPREYIRTHKAEIEAWDNYAWKQLLNSFDILKDSWEARTRELGGRVDQFQNQLRYGGGGQYPGQLQQETTRLQELLKDAQIKSDSVAASSFQMHEVFQGYRQSGDLASKRRVREASNAALQGLPDWPPQVY</sequence>
<reference evidence="2" key="1">
    <citation type="submission" date="2020-11" db="EMBL/GenBank/DDBJ databases">
        <authorList>
            <consortium name="DOE Joint Genome Institute"/>
            <person name="Ahrendt S."/>
            <person name="Riley R."/>
            <person name="Andreopoulos W."/>
            <person name="Labutti K."/>
            <person name="Pangilinan J."/>
            <person name="Ruiz-Duenas F.J."/>
            <person name="Barrasa J.M."/>
            <person name="Sanchez-Garcia M."/>
            <person name="Camarero S."/>
            <person name="Miyauchi S."/>
            <person name="Serrano A."/>
            <person name="Linde D."/>
            <person name="Babiker R."/>
            <person name="Drula E."/>
            <person name="Ayuso-Fernandez I."/>
            <person name="Pacheco R."/>
            <person name="Padilla G."/>
            <person name="Ferreira P."/>
            <person name="Barriuso J."/>
            <person name="Kellner H."/>
            <person name="Castanera R."/>
            <person name="Alfaro M."/>
            <person name="Ramirez L."/>
            <person name="Pisabarro A.G."/>
            <person name="Kuo A."/>
            <person name="Tritt A."/>
            <person name="Lipzen A."/>
            <person name="He G."/>
            <person name="Yan M."/>
            <person name="Ng V."/>
            <person name="Cullen D."/>
            <person name="Martin F."/>
            <person name="Rosso M.-N."/>
            <person name="Henrissat B."/>
            <person name="Hibbett D."/>
            <person name="Martinez A.T."/>
            <person name="Grigoriev I.V."/>
        </authorList>
    </citation>
    <scope>NUCLEOTIDE SEQUENCE</scope>
    <source>
        <strain evidence="2">CBS 247.69</strain>
    </source>
</reference>
<keyword evidence="3" id="KW-1185">Reference proteome</keyword>
<dbReference type="EMBL" id="MU150234">
    <property type="protein sequence ID" value="KAF9468098.1"/>
    <property type="molecule type" value="Genomic_DNA"/>
</dbReference>
<evidence type="ECO:0000313" key="3">
    <source>
        <dbReference type="Proteomes" id="UP000807353"/>
    </source>
</evidence>
<evidence type="ECO:0000313" key="2">
    <source>
        <dbReference type="EMBL" id="KAF9468098.1"/>
    </source>
</evidence>
<feature type="region of interest" description="Disordered" evidence="1">
    <location>
        <begin position="161"/>
        <end position="182"/>
    </location>
</feature>
<feature type="compositionally biased region" description="Polar residues" evidence="1">
    <location>
        <begin position="37"/>
        <end position="59"/>
    </location>
</feature>
<feature type="region of interest" description="Disordered" evidence="1">
    <location>
        <begin position="1"/>
        <end position="106"/>
    </location>
</feature>
<feature type="compositionally biased region" description="Low complexity" evidence="1">
    <location>
        <begin position="73"/>
        <end position="86"/>
    </location>
</feature>
<evidence type="ECO:0000256" key="1">
    <source>
        <dbReference type="SAM" id="MobiDB-lite"/>
    </source>
</evidence>
<organism evidence="2 3">
    <name type="scientific">Collybia nuda</name>
    <dbReference type="NCBI Taxonomy" id="64659"/>
    <lineage>
        <taxon>Eukaryota</taxon>
        <taxon>Fungi</taxon>
        <taxon>Dikarya</taxon>
        <taxon>Basidiomycota</taxon>
        <taxon>Agaricomycotina</taxon>
        <taxon>Agaricomycetes</taxon>
        <taxon>Agaricomycetidae</taxon>
        <taxon>Agaricales</taxon>
        <taxon>Tricholomatineae</taxon>
        <taxon>Clitocybaceae</taxon>
        <taxon>Collybia</taxon>
    </lineage>
</organism>